<dbReference type="Proteomes" id="UP001152747">
    <property type="component" value="Unassembled WGS sequence"/>
</dbReference>
<evidence type="ECO:0000256" key="4">
    <source>
        <dbReference type="SAM" id="SignalP"/>
    </source>
</evidence>
<keyword evidence="1" id="KW-0175">Coiled coil</keyword>
<organism evidence="5 6">
    <name type="scientific">Caenorhabditis angaria</name>
    <dbReference type="NCBI Taxonomy" id="860376"/>
    <lineage>
        <taxon>Eukaryota</taxon>
        <taxon>Metazoa</taxon>
        <taxon>Ecdysozoa</taxon>
        <taxon>Nematoda</taxon>
        <taxon>Chromadorea</taxon>
        <taxon>Rhabditida</taxon>
        <taxon>Rhabditina</taxon>
        <taxon>Rhabditomorpha</taxon>
        <taxon>Rhabditoidea</taxon>
        <taxon>Rhabditidae</taxon>
        <taxon>Peloderinae</taxon>
        <taxon>Caenorhabditis</taxon>
    </lineage>
</organism>
<feature type="transmembrane region" description="Helical" evidence="3">
    <location>
        <begin position="338"/>
        <end position="359"/>
    </location>
</feature>
<dbReference type="AlphaFoldDB" id="A0A9P1J0M2"/>
<keyword evidence="3" id="KW-0472">Membrane</keyword>
<dbReference type="EMBL" id="CANHGI010000006">
    <property type="protein sequence ID" value="CAI5454490.1"/>
    <property type="molecule type" value="Genomic_DNA"/>
</dbReference>
<evidence type="ECO:0000256" key="1">
    <source>
        <dbReference type="SAM" id="Coils"/>
    </source>
</evidence>
<keyword evidence="6" id="KW-1185">Reference proteome</keyword>
<proteinExistence type="predicted"/>
<feature type="compositionally biased region" description="Polar residues" evidence="2">
    <location>
        <begin position="374"/>
        <end position="385"/>
    </location>
</feature>
<feature type="region of interest" description="Disordered" evidence="2">
    <location>
        <begin position="372"/>
        <end position="413"/>
    </location>
</feature>
<comment type="caution">
    <text evidence="5">The sequence shown here is derived from an EMBL/GenBank/DDBJ whole genome shotgun (WGS) entry which is preliminary data.</text>
</comment>
<sequence>MRTLLLFLFAITTVSAIQYYSLADTFQAVLDTEKALEEELKINLENSRATRDQVRQEVQARLEQTVGKLSEAVKQKAEEIKQAKAEEDAAKQQKIDEVLAKWKEIGTELKNVADQVNAKREADKAAKQQKIDDLVNQIKTAFQEKKAENEAEKQRQAEQWQQLSEKLKQQKEELTQQLQAAKAKFDEQKQQKLEALKKDLGQLKTLITQEVQNRLAQREERAAKQQAHIDELKSQVEVGKQQLDEAAKTIGTTYEQYTEKKDELTTLIQNLLSQGVKDQLHNKFEDSIQSNLDKLALKEVLNEKKNEAVNQLTPNVVEIAPKATILDEITGKAAWETVTWVLLALCILLSVALIIIIIYQIKQRNAYERLDGHNQASNGPSSSQYNEKEPLLPPAATPVTAPPLAPAKEEQQF</sequence>
<keyword evidence="4" id="KW-0732">Signal</keyword>
<keyword evidence="3" id="KW-0812">Transmembrane</keyword>
<dbReference type="OrthoDB" id="5845079at2759"/>
<feature type="compositionally biased region" description="Pro residues" evidence="2">
    <location>
        <begin position="391"/>
        <end position="405"/>
    </location>
</feature>
<reference evidence="5" key="1">
    <citation type="submission" date="2022-11" db="EMBL/GenBank/DDBJ databases">
        <authorList>
            <person name="Kikuchi T."/>
        </authorList>
    </citation>
    <scope>NUCLEOTIDE SEQUENCE</scope>
    <source>
        <strain evidence="5">PS1010</strain>
    </source>
</reference>
<keyword evidence="3" id="KW-1133">Transmembrane helix</keyword>
<feature type="chain" id="PRO_5040153115" evidence="4">
    <location>
        <begin position="17"/>
        <end position="413"/>
    </location>
</feature>
<evidence type="ECO:0000313" key="5">
    <source>
        <dbReference type="EMBL" id="CAI5454490.1"/>
    </source>
</evidence>
<feature type="coiled-coil region" evidence="1">
    <location>
        <begin position="124"/>
        <end position="274"/>
    </location>
</feature>
<feature type="signal peptide" evidence="4">
    <location>
        <begin position="1"/>
        <end position="16"/>
    </location>
</feature>
<evidence type="ECO:0000313" key="6">
    <source>
        <dbReference type="Proteomes" id="UP001152747"/>
    </source>
</evidence>
<accession>A0A9P1J0M2</accession>
<evidence type="ECO:0000256" key="3">
    <source>
        <dbReference type="SAM" id="Phobius"/>
    </source>
</evidence>
<gene>
    <name evidence="5" type="ORF">CAMP_LOCUS17127</name>
</gene>
<name>A0A9P1J0M2_9PELO</name>
<protein>
    <submittedName>
        <fullName evidence="5">Uncharacterized protein</fullName>
    </submittedName>
</protein>
<evidence type="ECO:0000256" key="2">
    <source>
        <dbReference type="SAM" id="MobiDB-lite"/>
    </source>
</evidence>
<feature type="coiled-coil region" evidence="1">
    <location>
        <begin position="37"/>
        <end position="93"/>
    </location>
</feature>